<dbReference type="PANTHER" id="PTHR12725">
    <property type="entry name" value="HALOACID DEHALOGENASE-LIKE HYDROLASE"/>
    <property type="match status" value="1"/>
</dbReference>
<dbReference type="Gene3D" id="1.10.150.450">
    <property type="match status" value="1"/>
</dbReference>
<dbReference type="PANTHER" id="PTHR12725:SF117">
    <property type="entry name" value="HALOACID DEHALOGENASE-LIKE HYDROLASE"/>
    <property type="match status" value="1"/>
</dbReference>
<dbReference type="SFLD" id="SFLDG01132">
    <property type="entry name" value="C1.5.3:_5'-Nucleotidase_Like"/>
    <property type="match status" value="1"/>
</dbReference>
<accession>A0A644SW66</accession>
<dbReference type="AlphaFoldDB" id="A0A644SW66"/>
<name>A0A644SW66_9ZZZZ</name>
<evidence type="ECO:0008006" key="2">
    <source>
        <dbReference type="Google" id="ProtNLM"/>
    </source>
</evidence>
<sequence>MTQALIFDLDNTLYSEGTGLELRVLEKINEYVSSFMGWPLEETHQKRRERARRFGTTLEWLVFEEGLRDVDGYFEYIHPEGEERCFSPDPALKTLLDALDYPKIILTNAPMEHALRVLKRLGIESCFSRIFDIRYNGLVGKPHPKSYLRALEESKFPLETTVFIDDSPKYIRGYKALGGRAILKDELDRFADLGFERIRSLYELSGIL</sequence>
<protein>
    <recommendedName>
        <fullName evidence="2">Phosphoglycolate phosphatase</fullName>
    </recommendedName>
</protein>
<comment type="caution">
    <text evidence="1">The sequence shown here is derived from an EMBL/GenBank/DDBJ whole genome shotgun (WGS) entry which is preliminary data.</text>
</comment>
<dbReference type="InterPro" id="IPR010237">
    <property type="entry name" value="Pyr-5-nucltdase"/>
</dbReference>
<organism evidence="1">
    <name type="scientific">bioreactor metagenome</name>
    <dbReference type="NCBI Taxonomy" id="1076179"/>
    <lineage>
        <taxon>unclassified sequences</taxon>
        <taxon>metagenomes</taxon>
        <taxon>ecological metagenomes</taxon>
    </lineage>
</organism>
<dbReference type="InterPro" id="IPR023214">
    <property type="entry name" value="HAD_sf"/>
</dbReference>
<proteinExistence type="predicted"/>
<dbReference type="InterPro" id="IPR006439">
    <property type="entry name" value="HAD-SF_hydro_IA"/>
</dbReference>
<gene>
    <name evidence="1" type="ORF">SDC9_04410</name>
</gene>
<dbReference type="SFLD" id="SFLDG01129">
    <property type="entry name" value="C1.5:_HAD__Beta-PGM__Phosphata"/>
    <property type="match status" value="1"/>
</dbReference>
<dbReference type="EMBL" id="VSSQ01000008">
    <property type="protein sequence ID" value="MPL58864.1"/>
    <property type="molecule type" value="Genomic_DNA"/>
</dbReference>
<dbReference type="SUPFAM" id="SSF56784">
    <property type="entry name" value="HAD-like"/>
    <property type="match status" value="1"/>
</dbReference>
<evidence type="ECO:0000313" key="1">
    <source>
        <dbReference type="EMBL" id="MPL58864.1"/>
    </source>
</evidence>
<dbReference type="Pfam" id="PF00702">
    <property type="entry name" value="Hydrolase"/>
    <property type="match status" value="1"/>
</dbReference>
<dbReference type="Gene3D" id="3.40.50.1000">
    <property type="entry name" value="HAD superfamily/HAD-like"/>
    <property type="match status" value="1"/>
</dbReference>
<reference evidence="1" key="1">
    <citation type="submission" date="2019-08" db="EMBL/GenBank/DDBJ databases">
        <authorList>
            <person name="Kucharzyk K."/>
            <person name="Murdoch R.W."/>
            <person name="Higgins S."/>
            <person name="Loffler F."/>
        </authorList>
    </citation>
    <scope>NUCLEOTIDE SEQUENCE</scope>
</reference>
<dbReference type="SFLD" id="SFLDS00003">
    <property type="entry name" value="Haloacid_Dehalogenase"/>
    <property type="match status" value="1"/>
</dbReference>
<dbReference type="NCBIfam" id="TIGR01509">
    <property type="entry name" value="HAD-SF-IA-v3"/>
    <property type="match status" value="1"/>
</dbReference>
<dbReference type="InterPro" id="IPR036412">
    <property type="entry name" value="HAD-like_sf"/>
</dbReference>